<evidence type="ECO:0000256" key="1">
    <source>
        <dbReference type="SAM" id="SignalP"/>
    </source>
</evidence>
<evidence type="ECO:0000313" key="3">
    <source>
        <dbReference type="Proteomes" id="UP000001064"/>
    </source>
</evidence>
<gene>
    <name evidence="2" type="ORF">DICPUDRAFT_76728</name>
</gene>
<evidence type="ECO:0008006" key="4">
    <source>
        <dbReference type="Google" id="ProtNLM"/>
    </source>
</evidence>
<evidence type="ECO:0000313" key="2">
    <source>
        <dbReference type="EMBL" id="EGC37689.1"/>
    </source>
</evidence>
<dbReference type="VEuPathDB" id="AmoebaDB:DICPUDRAFT_76728"/>
<dbReference type="InParanoid" id="F0ZEG3"/>
<dbReference type="EMBL" id="GL870993">
    <property type="protein sequence ID" value="EGC37689.1"/>
    <property type="molecule type" value="Genomic_DNA"/>
</dbReference>
<dbReference type="AlphaFoldDB" id="F0ZEG3"/>
<dbReference type="Proteomes" id="UP000001064">
    <property type="component" value="Unassembled WGS sequence"/>
</dbReference>
<keyword evidence="3" id="KW-1185">Reference proteome</keyword>
<feature type="signal peptide" evidence="1">
    <location>
        <begin position="1"/>
        <end position="19"/>
    </location>
</feature>
<keyword evidence="1" id="KW-0732">Signal</keyword>
<proteinExistence type="predicted"/>
<sequence>MKVLKQLVLFIFLIKLCIATNNYYSSSSNSAETTKYIYTEVYQELDTECLNESNITTISYVLSGSCSSFGEMLTCLDNNTFIIQNFQNLDCTGQITEQFIQPFSNCSDNRKYLCVDVIGSLPNSNSLISIQTVDYSCDWKSGIADNTNIKLLTINYMNMCDTVPYEHAMMLTCNGTDLIETTYVAGLNCDQPYLISSDPTPDCQDGNPEQSVTFICN</sequence>
<dbReference type="InterPro" id="IPR021837">
    <property type="entry name" value="CfaA/B/C"/>
</dbReference>
<dbReference type="Pfam" id="PF11912">
    <property type="entry name" value="CfaA_B_C"/>
    <property type="match status" value="1"/>
</dbReference>
<name>F0ZEG3_DICPU</name>
<protein>
    <recommendedName>
        <fullName evidence="4">SUEL-type lectin domain-containing protein</fullName>
    </recommendedName>
</protein>
<dbReference type="PANTHER" id="PTHR33714">
    <property type="entry name" value="COUNTING FACTOR-ASSOCIATED PROTEIN A-RELATED"/>
    <property type="match status" value="1"/>
</dbReference>
<organism evidence="2 3">
    <name type="scientific">Dictyostelium purpureum</name>
    <name type="common">Slime mold</name>
    <dbReference type="NCBI Taxonomy" id="5786"/>
    <lineage>
        <taxon>Eukaryota</taxon>
        <taxon>Amoebozoa</taxon>
        <taxon>Evosea</taxon>
        <taxon>Eumycetozoa</taxon>
        <taxon>Dictyostelia</taxon>
        <taxon>Dictyosteliales</taxon>
        <taxon>Dictyosteliaceae</taxon>
        <taxon>Dictyostelium</taxon>
    </lineage>
</organism>
<reference evidence="3" key="1">
    <citation type="journal article" date="2011" name="Genome Biol.">
        <title>Comparative genomics of the social amoebae Dictyostelium discoideum and Dictyostelium purpureum.</title>
        <authorList>
            <consortium name="US DOE Joint Genome Institute (JGI-PGF)"/>
            <person name="Sucgang R."/>
            <person name="Kuo A."/>
            <person name="Tian X."/>
            <person name="Salerno W."/>
            <person name="Parikh A."/>
            <person name="Feasley C.L."/>
            <person name="Dalin E."/>
            <person name="Tu H."/>
            <person name="Huang E."/>
            <person name="Barry K."/>
            <person name="Lindquist E."/>
            <person name="Shapiro H."/>
            <person name="Bruce D."/>
            <person name="Schmutz J."/>
            <person name="Salamov A."/>
            <person name="Fey P."/>
            <person name="Gaudet P."/>
            <person name="Anjard C."/>
            <person name="Babu M.M."/>
            <person name="Basu S."/>
            <person name="Bushmanova Y."/>
            <person name="van der Wel H."/>
            <person name="Katoh-Kurasawa M."/>
            <person name="Dinh C."/>
            <person name="Coutinho P.M."/>
            <person name="Saito T."/>
            <person name="Elias M."/>
            <person name="Schaap P."/>
            <person name="Kay R.R."/>
            <person name="Henrissat B."/>
            <person name="Eichinger L."/>
            <person name="Rivero F."/>
            <person name="Putnam N.H."/>
            <person name="West C.M."/>
            <person name="Loomis W.F."/>
            <person name="Chisholm R.L."/>
            <person name="Shaulsky G."/>
            <person name="Strassmann J.E."/>
            <person name="Queller D.C."/>
            <person name="Kuspa A."/>
            <person name="Grigoriev I.V."/>
        </authorList>
    </citation>
    <scope>NUCLEOTIDE SEQUENCE [LARGE SCALE GENOMIC DNA]</scope>
    <source>
        <strain evidence="3">QSDP1</strain>
    </source>
</reference>
<dbReference type="PANTHER" id="PTHR33714:SF6">
    <property type="entry name" value="TRANSMEMBRANE PROTEIN"/>
    <property type="match status" value="1"/>
</dbReference>
<feature type="chain" id="PRO_5003263560" description="SUEL-type lectin domain-containing protein" evidence="1">
    <location>
        <begin position="20"/>
        <end position="217"/>
    </location>
</feature>
<dbReference type="RefSeq" id="XP_003285793.1">
    <property type="nucleotide sequence ID" value="XM_003285745.1"/>
</dbReference>
<dbReference type="GeneID" id="10499379"/>
<accession>F0ZEG3</accession>
<dbReference type="KEGG" id="dpp:DICPUDRAFT_76728"/>